<reference evidence="3" key="1">
    <citation type="submission" date="2016-06" db="EMBL/GenBank/DDBJ databases">
        <authorList>
            <person name="Varghese N."/>
            <person name="Submissions Spin"/>
        </authorList>
    </citation>
    <scope>NUCLEOTIDE SEQUENCE [LARGE SCALE GENOMIC DNA]</scope>
    <source>
        <strain evidence="3">DSM 45794</strain>
    </source>
</reference>
<dbReference type="STRING" id="946078.GA0070622_4760"/>
<evidence type="ECO:0000256" key="1">
    <source>
        <dbReference type="SAM" id="Phobius"/>
    </source>
</evidence>
<proteinExistence type="predicted"/>
<name>A0A1A9BFQ1_9ACTN</name>
<evidence type="ECO:0000313" key="2">
    <source>
        <dbReference type="EMBL" id="SBT67697.1"/>
    </source>
</evidence>
<keyword evidence="1" id="KW-0812">Transmembrane</keyword>
<dbReference type="Proteomes" id="UP000199558">
    <property type="component" value="Unassembled WGS sequence"/>
</dbReference>
<keyword evidence="1" id="KW-0472">Membrane</keyword>
<protein>
    <submittedName>
        <fullName evidence="2">Uncharacterized protein</fullName>
    </submittedName>
</protein>
<evidence type="ECO:0000313" key="3">
    <source>
        <dbReference type="Proteomes" id="UP000199558"/>
    </source>
</evidence>
<dbReference type="EMBL" id="FLRH01000004">
    <property type="protein sequence ID" value="SBT67697.1"/>
    <property type="molecule type" value="Genomic_DNA"/>
</dbReference>
<dbReference type="RefSeq" id="WP_255292642.1">
    <property type="nucleotide sequence ID" value="NZ_FLRH01000004.1"/>
</dbReference>
<keyword evidence="1" id="KW-1133">Transmembrane helix</keyword>
<dbReference type="AlphaFoldDB" id="A0A1A9BFQ1"/>
<gene>
    <name evidence="2" type="ORF">GA0070622_4760</name>
</gene>
<organism evidence="2 3">
    <name type="scientific">Micromonospora sediminicola</name>
    <dbReference type="NCBI Taxonomy" id="946078"/>
    <lineage>
        <taxon>Bacteria</taxon>
        <taxon>Bacillati</taxon>
        <taxon>Actinomycetota</taxon>
        <taxon>Actinomycetes</taxon>
        <taxon>Micromonosporales</taxon>
        <taxon>Micromonosporaceae</taxon>
        <taxon>Micromonospora</taxon>
    </lineage>
</organism>
<sequence length="41" mass="4306">MDLLAVTLAARSPLPGPVLVGFFVLVAVVLVAVVYLRGRGR</sequence>
<accession>A0A1A9BFQ1</accession>
<feature type="transmembrane region" description="Helical" evidence="1">
    <location>
        <begin position="18"/>
        <end position="36"/>
    </location>
</feature>
<keyword evidence="3" id="KW-1185">Reference proteome</keyword>